<evidence type="ECO:0000256" key="7">
    <source>
        <dbReference type="ARBA" id="ARBA00023033"/>
    </source>
</evidence>
<dbReference type="GO" id="GO:0004497">
    <property type="term" value="F:monooxygenase activity"/>
    <property type="evidence" value="ECO:0007669"/>
    <property type="project" value="UniProtKB-KW"/>
</dbReference>
<reference evidence="12" key="1">
    <citation type="journal article" date="2011" name="PLoS ONE">
        <title>A deep insight into the sialotranscriptome of the gulf coast tick, Amblyomma maculatum.</title>
        <authorList>
            <person name="Karim S."/>
            <person name="Singh P."/>
            <person name="Ribeiro J.M."/>
        </authorList>
    </citation>
    <scope>NUCLEOTIDE SEQUENCE</scope>
    <source>
        <tissue evidence="12">Salivary gland</tissue>
    </source>
</reference>
<evidence type="ECO:0000256" key="5">
    <source>
        <dbReference type="ARBA" id="ARBA00022824"/>
    </source>
</evidence>
<dbReference type="GO" id="GO:0005789">
    <property type="term" value="C:endoplasmic reticulum membrane"/>
    <property type="evidence" value="ECO:0007669"/>
    <property type="project" value="UniProtKB-SubCell"/>
</dbReference>
<keyword evidence="11" id="KW-1133">Transmembrane helix</keyword>
<dbReference type="PRINTS" id="PR00385">
    <property type="entry name" value="P450"/>
</dbReference>
<dbReference type="PANTHER" id="PTHR24291:SF189">
    <property type="entry name" value="CYTOCHROME P450 4C3-RELATED"/>
    <property type="match status" value="1"/>
</dbReference>
<feature type="transmembrane region" description="Helical" evidence="11">
    <location>
        <begin position="46"/>
        <end position="69"/>
    </location>
</feature>
<dbReference type="PROSITE" id="PS00086">
    <property type="entry name" value="CYTOCHROME_P450"/>
    <property type="match status" value="1"/>
</dbReference>
<dbReference type="InterPro" id="IPR002401">
    <property type="entry name" value="Cyt_P450_E_grp-I"/>
</dbReference>
<dbReference type="PRINTS" id="PR00463">
    <property type="entry name" value="EP450I"/>
</dbReference>
<organism evidence="12">
    <name type="scientific">Amblyomma maculatum</name>
    <name type="common">Gulf Coast tick</name>
    <dbReference type="NCBI Taxonomy" id="34609"/>
    <lineage>
        <taxon>Eukaryota</taxon>
        <taxon>Metazoa</taxon>
        <taxon>Ecdysozoa</taxon>
        <taxon>Arthropoda</taxon>
        <taxon>Chelicerata</taxon>
        <taxon>Arachnida</taxon>
        <taxon>Acari</taxon>
        <taxon>Parasitiformes</taxon>
        <taxon>Ixodida</taxon>
        <taxon>Ixodoidea</taxon>
        <taxon>Ixodidae</taxon>
        <taxon>Amblyomminae</taxon>
        <taxon>Amblyomma</taxon>
    </lineage>
</organism>
<keyword evidence="7 10" id="KW-0503">Monooxygenase</keyword>
<dbReference type="Gene3D" id="1.10.630.10">
    <property type="entry name" value="Cytochrome P450"/>
    <property type="match status" value="1"/>
</dbReference>
<keyword evidence="11" id="KW-0812">Transmembrane</keyword>
<dbReference type="EMBL" id="JO841027">
    <property type="protein sequence ID" value="AEO32644.1"/>
    <property type="molecule type" value="mRNA"/>
</dbReference>
<comment type="similarity">
    <text evidence="3 10">Belongs to the cytochrome P450 family.</text>
</comment>
<evidence type="ECO:0000256" key="1">
    <source>
        <dbReference type="ARBA" id="ARBA00001971"/>
    </source>
</evidence>
<evidence type="ECO:0000313" key="12">
    <source>
        <dbReference type="EMBL" id="AEO32644.1"/>
    </source>
</evidence>
<dbReference type="GO" id="GO:0005506">
    <property type="term" value="F:iron ion binding"/>
    <property type="evidence" value="ECO:0007669"/>
    <property type="project" value="InterPro"/>
</dbReference>
<keyword evidence="8 11" id="KW-0472">Membrane</keyword>
<keyword evidence="10" id="KW-0560">Oxidoreductase</keyword>
<accession>G3MGM6</accession>
<feature type="transmembrane region" description="Helical" evidence="11">
    <location>
        <begin position="89"/>
        <end position="114"/>
    </location>
</feature>
<proteinExistence type="evidence at transcript level"/>
<dbReference type="GO" id="GO:0016705">
    <property type="term" value="F:oxidoreductase activity, acting on paired donors, with incorporation or reduction of molecular oxygen"/>
    <property type="evidence" value="ECO:0007669"/>
    <property type="project" value="InterPro"/>
</dbReference>
<keyword evidence="9 10" id="KW-0479">Metal-binding</keyword>
<evidence type="ECO:0000256" key="3">
    <source>
        <dbReference type="ARBA" id="ARBA00010617"/>
    </source>
</evidence>
<evidence type="ECO:0000256" key="4">
    <source>
        <dbReference type="ARBA" id="ARBA00022617"/>
    </source>
</evidence>
<comment type="cofactor">
    <cofactor evidence="1 9">
        <name>heme</name>
        <dbReference type="ChEBI" id="CHEBI:30413"/>
    </cofactor>
</comment>
<comment type="subcellular location">
    <subcellularLocation>
        <location evidence="2">Endoplasmic reticulum membrane</location>
    </subcellularLocation>
</comment>
<dbReference type="SUPFAM" id="SSF48264">
    <property type="entry name" value="Cytochrome P450"/>
    <property type="match status" value="1"/>
</dbReference>
<dbReference type="InterPro" id="IPR017972">
    <property type="entry name" value="Cyt_P450_CS"/>
</dbReference>
<dbReference type="Pfam" id="PF00067">
    <property type="entry name" value="p450"/>
    <property type="match status" value="1"/>
</dbReference>
<protein>
    <recommendedName>
        <fullName evidence="13">Cytochrome P450</fullName>
    </recommendedName>
</protein>
<evidence type="ECO:0000256" key="8">
    <source>
        <dbReference type="ARBA" id="ARBA00023136"/>
    </source>
</evidence>
<dbReference type="AlphaFoldDB" id="G3MGM6"/>
<keyword evidence="4 9" id="KW-0349">Heme</keyword>
<name>G3MGM6_AMBMU</name>
<sequence>SHCRDPPSEGARVQRVSDCVVGLPGATTLFQARPSRRRWNSCCKTLALFCTAVPVTLSIAFKICWRLTMFTGSFYPDLGLTAAGAAAKIMSLIAKLLALGLLTMFSLAVIYLTAVKMIQLRKLRNLKNVPHRWEPLPYTNLWALHKSTEQAGPELLSCSLFSAVVGFHRIYRKHGMHMFFIGTTPSVSLQRAEFVEEVLSSNTLLAKGPEYGLLHNWLGTGLLTSKGNKWRTRRRLFTPAFHFRILEDFLSTINIQSTVLADKLGKMCQPGNCTDIVPLVTLCTLDIICETIMGISIRAQYDEHSPYVMAVNSLGELFIRRMLNPLFVSEFVFKRSCIGREYYKCLNTLHSFTRKVIAERKEVLRKQGDLEMKHDGDSNDERKSKQKRPFLDLLITEHLKNPISITEEHIREEVDTFMFEGHDTTAMGISWALFLIGHHPSEQKRIHDELDAIFGDDKQRPVTSEDLREMKYLECCLKEAQRLYPSVSFITRACEEPFEIGGTTFPKGTIVRLSTYCLHRDEDVFPKPEEFHPERFFPENVKGRHPYAYVPFSAGPRNCIGQKFALSEEKIVVANILRRFTVKSLDQRDQVYLVSELVLRPKNGLRAQFTAR</sequence>
<evidence type="ECO:0000256" key="2">
    <source>
        <dbReference type="ARBA" id="ARBA00004586"/>
    </source>
</evidence>
<dbReference type="InterPro" id="IPR036396">
    <property type="entry name" value="Cyt_P450_sf"/>
</dbReference>
<feature type="binding site" description="axial binding residue" evidence="9">
    <location>
        <position position="559"/>
    </location>
    <ligand>
        <name>heme</name>
        <dbReference type="ChEBI" id="CHEBI:30413"/>
    </ligand>
    <ligandPart>
        <name>Fe</name>
        <dbReference type="ChEBI" id="CHEBI:18248"/>
    </ligandPart>
</feature>
<dbReference type="CDD" id="cd20628">
    <property type="entry name" value="CYP4"/>
    <property type="match status" value="1"/>
</dbReference>
<keyword evidence="6 9" id="KW-0408">Iron</keyword>
<feature type="non-terminal residue" evidence="12">
    <location>
        <position position="1"/>
    </location>
</feature>
<keyword evidence="5" id="KW-0256">Endoplasmic reticulum</keyword>
<dbReference type="InterPro" id="IPR001128">
    <property type="entry name" value="Cyt_P450"/>
</dbReference>
<dbReference type="PANTHER" id="PTHR24291">
    <property type="entry name" value="CYTOCHROME P450 FAMILY 4"/>
    <property type="match status" value="1"/>
</dbReference>
<evidence type="ECO:0008006" key="13">
    <source>
        <dbReference type="Google" id="ProtNLM"/>
    </source>
</evidence>
<dbReference type="GO" id="GO:0020037">
    <property type="term" value="F:heme binding"/>
    <property type="evidence" value="ECO:0007669"/>
    <property type="project" value="InterPro"/>
</dbReference>
<evidence type="ECO:0000256" key="6">
    <source>
        <dbReference type="ARBA" id="ARBA00023004"/>
    </source>
</evidence>
<dbReference type="InterPro" id="IPR050196">
    <property type="entry name" value="Cytochrome_P450_Monoox"/>
</dbReference>
<evidence type="ECO:0000256" key="11">
    <source>
        <dbReference type="SAM" id="Phobius"/>
    </source>
</evidence>
<evidence type="ECO:0000256" key="9">
    <source>
        <dbReference type="PIRSR" id="PIRSR602401-1"/>
    </source>
</evidence>
<evidence type="ECO:0000256" key="10">
    <source>
        <dbReference type="RuleBase" id="RU000461"/>
    </source>
</evidence>